<keyword evidence="4" id="KW-0238">DNA-binding</keyword>
<feature type="domain" description="Response regulatory" evidence="8">
    <location>
        <begin position="11"/>
        <end position="127"/>
    </location>
</feature>
<dbReference type="SUPFAM" id="SSF52540">
    <property type="entry name" value="P-loop containing nucleoside triphosphate hydrolases"/>
    <property type="match status" value="1"/>
</dbReference>
<dbReference type="SUPFAM" id="SSF52172">
    <property type="entry name" value="CheY-like"/>
    <property type="match status" value="1"/>
</dbReference>
<dbReference type="PRINTS" id="PR01590">
    <property type="entry name" value="HTHFIS"/>
</dbReference>
<dbReference type="SMART" id="SM00448">
    <property type="entry name" value="REC"/>
    <property type="match status" value="1"/>
</dbReference>
<dbReference type="PANTHER" id="PTHR32071:SF13">
    <property type="entry name" value="RESPONSE REGULATOR HSFA"/>
    <property type="match status" value="1"/>
</dbReference>
<dbReference type="OrthoDB" id="9814761at2"/>
<dbReference type="Pfam" id="PF25601">
    <property type="entry name" value="AAA_lid_14"/>
    <property type="match status" value="1"/>
</dbReference>
<dbReference type="Gene3D" id="3.40.50.2300">
    <property type="match status" value="1"/>
</dbReference>
<reference evidence="9 10" key="1">
    <citation type="submission" date="2015-07" db="EMBL/GenBank/DDBJ databases">
        <title>Isolation and Genomic Characterization of a Novel Halophilic Metal-Reducing Deltaproteobacterium from the Deep Subsurface.</title>
        <authorList>
            <person name="Badalamenti J.P."/>
            <person name="Summers Z.M."/>
            <person name="Gralnick J.A."/>
            <person name="Bond D.R."/>
        </authorList>
    </citation>
    <scope>NUCLEOTIDE SEQUENCE [LARGE SCALE GENOMIC DNA]</scope>
    <source>
        <strain evidence="9 10">WTL</strain>
    </source>
</reference>
<gene>
    <name evidence="9" type="ORF">DSOUD_1150</name>
</gene>
<keyword evidence="3" id="KW-0805">Transcription regulation</keyword>
<dbReference type="EMBL" id="CP010802">
    <property type="protein sequence ID" value="ALC15932.1"/>
    <property type="molecule type" value="Genomic_DNA"/>
</dbReference>
<proteinExistence type="predicted"/>
<dbReference type="RefSeq" id="WP_053550089.1">
    <property type="nucleotide sequence ID" value="NZ_CP010802.1"/>
</dbReference>
<dbReference type="InterPro" id="IPR027417">
    <property type="entry name" value="P-loop_NTPase"/>
</dbReference>
<dbReference type="Pfam" id="PF00072">
    <property type="entry name" value="Response_reg"/>
    <property type="match status" value="1"/>
</dbReference>
<evidence type="ECO:0000259" key="8">
    <source>
        <dbReference type="PROSITE" id="PS50110"/>
    </source>
</evidence>
<dbReference type="CDD" id="cd00009">
    <property type="entry name" value="AAA"/>
    <property type="match status" value="1"/>
</dbReference>
<dbReference type="InterPro" id="IPR002197">
    <property type="entry name" value="HTH_Fis"/>
</dbReference>
<accession>A0A0M4DGV2</accession>
<dbReference type="SMART" id="SM00382">
    <property type="entry name" value="AAA"/>
    <property type="match status" value="1"/>
</dbReference>
<evidence type="ECO:0000313" key="9">
    <source>
        <dbReference type="EMBL" id="ALC15932.1"/>
    </source>
</evidence>
<keyword evidence="10" id="KW-1185">Reference proteome</keyword>
<dbReference type="GO" id="GO:0006355">
    <property type="term" value="P:regulation of DNA-templated transcription"/>
    <property type="evidence" value="ECO:0007669"/>
    <property type="project" value="InterPro"/>
</dbReference>
<name>A0A0M4DGV2_9BACT</name>
<sequence length="471" mass="50824">MSDPTLTPSFGLLLVDDEAPWLRTLGMTLEGPGGMTNLRSCQDSREVLGILKEGDFGVVLLDLTMPYLSGEALLPQILEEHPGTAVIVVSGLNQVETAVRAMRLGAFDFFVKGVDDDRLLDGVRRAVRVVELERENRAVGRRLLAGRLEHPEAFSPLVTADVSLQTIFRYVEAVAPSREPMLITGESGTGKELVARAIHALGRRPGPLVAVNVAGLDDNVFADTLFGHRRGAFTGADSARRGMVEQAAGGTLFLDEIGDLSLSSQVKLLRLLQEGEYYPLGSDEPQISSARIVVATHQDLAARQATGAFRKDLYYRLRAHHVHLPPLRERKKDIPLLLDHFLAEAAVALGKESPHYPPQLAVLLSTYPFPGNVRELRAMVYDALGAHTSRTLSMAGFLRAMGKDGGGEGSVPPSRTGNPFAGVEPLPALPEAVNLLIEEALERSGGNQSLAARLIGISQPALSKRLKAGRK</sequence>
<protein>
    <submittedName>
        <fullName evidence="9">Chemotaxis protein CheY</fullName>
    </submittedName>
</protein>
<evidence type="ECO:0000256" key="5">
    <source>
        <dbReference type="ARBA" id="ARBA00023163"/>
    </source>
</evidence>
<dbReference type="Pfam" id="PF02954">
    <property type="entry name" value="HTH_8"/>
    <property type="match status" value="1"/>
</dbReference>
<dbReference type="InterPro" id="IPR011006">
    <property type="entry name" value="CheY-like_superfamily"/>
</dbReference>
<dbReference type="PROSITE" id="PS00688">
    <property type="entry name" value="SIGMA54_INTERACT_3"/>
    <property type="match status" value="1"/>
</dbReference>
<keyword evidence="5" id="KW-0804">Transcription</keyword>
<evidence type="ECO:0000259" key="7">
    <source>
        <dbReference type="PROSITE" id="PS50045"/>
    </source>
</evidence>
<organism evidence="9 10">
    <name type="scientific">Desulfuromonas soudanensis</name>
    <dbReference type="NCBI Taxonomy" id="1603606"/>
    <lineage>
        <taxon>Bacteria</taxon>
        <taxon>Pseudomonadati</taxon>
        <taxon>Thermodesulfobacteriota</taxon>
        <taxon>Desulfuromonadia</taxon>
        <taxon>Desulfuromonadales</taxon>
        <taxon>Desulfuromonadaceae</taxon>
        <taxon>Desulfuromonas</taxon>
    </lineage>
</organism>
<evidence type="ECO:0000256" key="3">
    <source>
        <dbReference type="ARBA" id="ARBA00023015"/>
    </source>
</evidence>
<dbReference type="PROSITE" id="PS00676">
    <property type="entry name" value="SIGMA54_INTERACT_2"/>
    <property type="match status" value="1"/>
</dbReference>
<dbReference type="InterPro" id="IPR025943">
    <property type="entry name" value="Sigma_54_int_dom_ATP-bd_2"/>
</dbReference>
<dbReference type="FunFam" id="3.40.50.300:FF:000006">
    <property type="entry name" value="DNA-binding transcriptional regulator NtrC"/>
    <property type="match status" value="1"/>
</dbReference>
<dbReference type="PATRIC" id="fig|1603606.3.peg.1257"/>
<feature type="domain" description="Sigma-54 factor interaction" evidence="7">
    <location>
        <begin position="157"/>
        <end position="385"/>
    </location>
</feature>
<dbReference type="GO" id="GO:0043565">
    <property type="term" value="F:sequence-specific DNA binding"/>
    <property type="evidence" value="ECO:0007669"/>
    <property type="project" value="InterPro"/>
</dbReference>
<dbReference type="PROSITE" id="PS50110">
    <property type="entry name" value="RESPONSE_REGULATORY"/>
    <property type="match status" value="1"/>
</dbReference>
<dbReference type="PROSITE" id="PS00675">
    <property type="entry name" value="SIGMA54_INTERACT_1"/>
    <property type="match status" value="1"/>
</dbReference>
<feature type="modified residue" description="4-aspartylphosphate" evidence="6">
    <location>
        <position position="62"/>
    </location>
</feature>
<dbReference type="PANTHER" id="PTHR32071">
    <property type="entry name" value="TRANSCRIPTIONAL REGULATORY PROTEIN"/>
    <property type="match status" value="1"/>
</dbReference>
<dbReference type="Gene3D" id="1.10.10.60">
    <property type="entry name" value="Homeodomain-like"/>
    <property type="match status" value="1"/>
</dbReference>
<dbReference type="InterPro" id="IPR009057">
    <property type="entry name" value="Homeodomain-like_sf"/>
</dbReference>
<dbReference type="KEGG" id="des:DSOUD_1150"/>
<dbReference type="Gene3D" id="3.40.50.300">
    <property type="entry name" value="P-loop containing nucleotide triphosphate hydrolases"/>
    <property type="match status" value="1"/>
</dbReference>
<dbReference type="InterPro" id="IPR002078">
    <property type="entry name" value="Sigma_54_int"/>
</dbReference>
<dbReference type="AlphaFoldDB" id="A0A0M4DGV2"/>
<dbReference type="Gene3D" id="1.10.8.60">
    <property type="match status" value="1"/>
</dbReference>
<dbReference type="InterPro" id="IPR025944">
    <property type="entry name" value="Sigma_54_int_dom_CS"/>
</dbReference>
<keyword evidence="2" id="KW-0067">ATP-binding</keyword>
<dbReference type="PROSITE" id="PS50045">
    <property type="entry name" value="SIGMA54_INTERACT_4"/>
    <property type="match status" value="1"/>
</dbReference>
<dbReference type="SUPFAM" id="SSF46689">
    <property type="entry name" value="Homeodomain-like"/>
    <property type="match status" value="1"/>
</dbReference>
<dbReference type="STRING" id="1603606.DSOUD_1150"/>
<dbReference type="Pfam" id="PF00158">
    <property type="entry name" value="Sigma54_activat"/>
    <property type="match status" value="1"/>
</dbReference>
<dbReference type="GO" id="GO:0000160">
    <property type="term" value="P:phosphorelay signal transduction system"/>
    <property type="evidence" value="ECO:0007669"/>
    <property type="project" value="InterPro"/>
</dbReference>
<dbReference type="Proteomes" id="UP000057158">
    <property type="component" value="Chromosome"/>
</dbReference>
<dbReference type="GO" id="GO:0005524">
    <property type="term" value="F:ATP binding"/>
    <property type="evidence" value="ECO:0007669"/>
    <property type="project" value="UniProtKB-KW"/>
</dbReference>
<dbReference type="InterPro" id="IPR001789">
    <property type="entry name" value="Sig_transdc_resp-reg_receiver"/>
</dbReference>
<dbReference type="InterPro" id="IPR058031">
    <property type="entry name" value="AAA_lid_NorR"/>
</dbReference>
<evidence type="ECO:0000256" key="1">
    <source>
        <dbReference type="ARBA" id="ARBA00022741"/>
    </source>
</evidence>
<keyword evidence="1" id="KW-0547">Nucleotide-binding</keyword>
<keyword evidence="6" id="KW-0597">Phosphoprotein</keyword>
<evidence type="ECO:0000256" key="6">
    <source>
        <dbReference type="PROSITE-ProRule" id="PRU00169"/>
    </source>
</evidence>
<dbReference type="InterPro" id="IPR003593">
    <property type="entry name" value="AAA+_ATPase"/>
</dbReference>
<evidence type="ECO:0000313" key="10">
    <source>
        <dbReference type="Proteomes" id="UP000057158"/>
    </source>
</evidence>
<dbReference type="InterPro" id="IPR025662">
    <property type="entry name" value="Sigma_54_int_dom_ATP-bd_1"/>
</dbReference>
<evidence type="ECO:0000256" key="4">
    <source>
        <dbReference type="ARBA" id="ARBA00023125"/>
    </source>
</evidence>
<evidence type="ECO:0000256" key="2">
    <source>
        <dbReference type="ARBA" id="ARBA00022840"/>
    </source>
</evidence>